<dbReference type="EMBL" id="MNPL01001881">
    <property type="protein sequence ID" value="OQR78725.1"/>
    <property type="molecule type" value="Genomic_DNA"/>
</dbReference>
<evidence type="ECO:0000313" key="2">
    <source>
        <dbReference type="EMBL" id="OQR78725.1"/>
    </source>
</evidence>
<accession>A0A1V9XZ05</accession>
<dbReference type="PANTHER" id="PTHR33964:SF1">
    <property type="entry name" value="RE45066P"/>
    <property type="match status" value="1"/>
</dbReference>
<reference evidence="2 3" key="1">
    <citation type="journal article" date="2017" name="Gigascience">
        <title>Draft genome of the honey bee ectoparasitic mite, Tropilaelaps mercedesae, is shaped by the parasitic life history.</title>
        <authorList>
            <person name="Dong X."/>
            <person name="Armstrong S.D."/>
            <person name="Xia D."/>
            <person name="Makepeace B.L."/>
            <person name="Darby A.C."/>
            <person name="Kadowaki T."/>
        </authorList>
    </citation>
    <scope>NUCLEOTIDE SEQUENCE [LARGE SCALE GENOMIC DNA]</scope>
    <source>
        <strain evidence="2">Wuxi-XJTLU</strain>
    </source>
</reference>
<keyword evidence="3" id="KW-1185">Reference proteome</keyword>
<dbReference type="AlphaFoldDB" id="A0A1V9XZ05"/>
<dbReference type="STRING" id="418985.A0A1V9XZ05"/>
<feature type="signal peptide" evidence="1">
    <location>
        <begin position="1"/>
        <end position="18"/>
    </location>
</feature>
<evidence type="ECO:0000256" key="1">
    <source>
        <dbReference type="SAM" id="SignalP"/>
    </source>
</evidence>
<comment type="caution">
    <text evidence="2">The sequence shown here is derived from an EMBL/GenBank/DDBJ whole genome shotgun (WGS) entry which is preliminary data.</text>
</comment>
<gene>
    <name evidence="2" type="ORF">BIW11_06220</name>
</gene>
<dbReference type="PANTHER" id="PTHR33964">
    <property type="entry name" value="RE45066P-RELATED"/>
    <property type="match status" value="1"/>
</dbReference>
<name>A0A1V9XZ05_9ACAR</name>
<organism evidence="2 3">
    <name type="scientific">Tropilaelaps mercedesae</name>
    <dbReference type="NCBI Taxonomy" id="418985"/>
    <lineage>
        <taxon>Eukaryota</taxon>
        <taxon>Metazoa</taxon>
        <taxon>Ecdysozoa</taxon>
        <taxon>Arthropoda</taxon>
        <taxon>Chelicerata</taxon>
        <taxon>Arachnida</taxon>
        <taxon>Acari</taxon>
        <taxon>Parasitiformes</taxon>
        <taxon>Mesostigmata</taxon>
        <taxon>Gamasina</taxon>
        <taxon>Dermanyssoidea</taxon>
        <taxon>Laelapidae</taxon>
        <taxon>Tropilaelaps</taxon>
    </lineage>
</organism>
<sequence>MRTLLQIVGLTVLAFAAGEKCDLKGIDECSKAVIPFADSTTLGTSKEEIDADCKVAETSLACLKKHSQSRCVKSGLAQGIFKLMIEGAETVNAWRCDSSDPKHEEFLKYVPCINTVGSKVQNCGKQMILELDAIAKMPVNERVARACCSYTKLMECSREVLEKACSTEHADFIESALRGISEATTETICVRFSPNSCKKFSPLKLGQRSEYMTIVPQMTEILNV</sequence>
<evidence type="ECO:0000313" key="3">
    <source>
        <dbReference type="Proteomes" id="UP000192247"/>
    </source>
</evidence>
<dbReference type="OrthoDB" id="6490813at2759"/>
<proteinExistence type="predicted"/>
<feature type="chain" id="PRO_5012867849" evidence="1">
    <location>
        <begin position="19"/>
        <end position="224"/>
    </location>
</feature>
<dbReference type="Proteomes" id="UP000192247">
    <property type="component" value="Unassembled WGS sequence"/>
</dbReference>
<keyword evidence="1" id="KW-0732">Signal</keyword>
<dbReference type="InParanoid" id="A0A1V9XZ05"/>
<protein>
    <submittedName>
        <fullName evidence="2">Uncharacterized protein</fullName>
    </submittedName>
</protein>